<dbReference type="PANTHER" id="PTHR13135:SF0">
    <property type="entry name" value="PHOSPHORYLATED ADAPTER RNA EXPORT PROTEIN"/>
    <property type="match status" value="1"/>
</dbReference>
<keyword evidence="6" id="KW-0963">Cytoplasm</keyword>
<dbReference type="InterPro" id="IPR019385">
    <property type="entry name" value="PHAX_RNA-binding_domain"/>
</dbReference>
<dbReference type="AlphaFoldDB" id="A0A1A9W1I1"/>
<organism evidence="12 13">
    <name type="scientific">Glossina brevipalpis</name>
    <dbReference type="NCBI Taxonomy" id="37001"/>
    <lineage>
        <taxon>Eukaryota</taxon>
        <taxon>Metazoa</taxon>
        <taxon>Ecdysozoa</taxon>
        <taxon>Arthropoda</taxon>
        <taxon>Hexapoda</taxon>
        <taxon>Insecta</taxon>
        <taxon>Pterygota</taxon>
        <taxon>Neoptera</taxon>
        <taxon>Endopterygota</taxon>
        <taxon>Diptera</taxon>
        <taxon>Brachycera</taxon>
        <taxon>Muscomorpha</taxon>
        <taxon>Hippoboscoidea</taxon>
        <taxon>Glossinidae</taxon>
        <taxon>Glossina</taxon>
    </lineage>
</organism>
<dbReference type="Pfam" id="PF10258">
    <property type="entry name" value="PHAX_RNA-bd"/>
    <property type="match status" value="1"/>
</dbReference>
<name>A0A1A9W1I1_9MUSC</name>
<proteinExistence type="inferred from homology"/>
<dbReference type="VEuPathDB" id="VectorBase:GBRI002934"/>
<dbReference type="Gene3D" id="1.10.10.1440">
    <property type="entry name" value="PHAX RNA-binding domain"/>
    <property type="match status" value="1"/>
</dbReference>
<reference evidence="13" key="1">
    <citation type="submission" date="2014-03" db="EMBL/GenBank/DDBJ databases">
        <authorList>
            <person name="Aksoy S."/>
            <person name="Warren W."/>
            <person name="Wilson R.K."/>
        </authorList>
    </citation>
    <scope>NUCLEOTIDE SEQUENCE [LARGE SCALE GENOMIC DNA]</scope>
    <source>
        <strain evidence="13">IAEA</strain>
    </source>
</reference>
<dbReference type="GO" id="GO:0015031">
    <property type="term" value="P:protein transport"/>
    <property type="evidence" value="ECO:0007669"/>
    <property type="project" value="UniProtKB-KW"/>
</dbReference>
<evidence type="ECO:0000313" key="12">
    <source>
        <dbReference type="EnsemblMetazoa" id="GBRI002934-PA"/>
    </source>
</evidence>
<dbReference type="GO" id="GO:0006408">
    <property type="term" value="P:snRNA export from nucleus"/>
    <property type="evidence" value="ECO:0007669"/>
    <property type="project" value="InterPro"/>
</dbReference>
<evidence type="ECO:0000256" key="1">
    <source>
        <dbReference type="ARBA" id="ARBA00004123"/>
    </source>
</evidence>
<dbReference type="GO" id="GO:0003723">
    <property type="term" value="F:RNA binding"/>
    <property type="evidence" value="ECO:0007669"/>
    <property type="project" value="UniProtKB-KW"/>
</dbReference>
<evidence type="ECO:0000313" key="13">
    <source>
        <dbReference type="Proteomes" id="UP000091820"/>
    </source>
</evidence>
<dbReference type="InterPro" id="IPR038092">
    <property type="entry name" value="PHAX_RNA-binding_sf"/>
</dbReference>
<protein>
    <recommendedName>
        <fullName evidence="4">Phosphorylated adapter RNA export protein</fullName>
    </recommendedName>
    <alternativeName>
        <fullName evidence="10">RNA U small nuclear RNA export adapter protein</fullName>
    </alternativeName>
</protein>
<dbReference type="EnsemblMetazoa" id="GBRI002934-RA">
    <property type="protein sequence ID" value="GBRI002934-PA"/>
    <property type="gene ID" value="GBRI002934"/>
</dbReference>
<dbReference type="GO" id="GO:0005634">
    <property type="term" value="C:nucleus"/>
    <property type="evidence" value="ECO:0007669"/>
    <property type="project" value="UniProtKB-SubCell"/>
</dbReference>
<keyword evidence="8" id="KW-0653">Protein transport</keyword>
<keyword evidence="13" id="KW-1185">Reference proteome</keyword>
<evidence type="ECO:0000256" key="6">
    <source>
        <dbReference type="ARBA" id="ARBA00022490"/>
    </source>
</evidence>
<comment type="similarity">
    <text evidence="3">Belongs to the PHAX family.</text>
</comment>
<keyword evidence="5" id="KW-0813">Transport</keyword>
<dbReference type="Proteomes" id="UP000091820">
    <property type="component" value="Unassembled WGS sequence"/>
</dbReference>
<keyword evidence="9" id="KW-0539">Nucleus</keyword>
<evidence type="ECO:0000256" key="9">
    <source>
        <dbReference type="ARBA" id="ARBA00023242"/>
    </source>
</evidence>
<evidence type="ECO:0000256" key="4">
    <source>
        <dbReference type="ARBA" id="ARBA00016856"/>
    </source>
</evidence>
<evidence type="ECO:0000256" key="3">
    <source>
        <dbReference type="ARBA" id="ARBA00006094"/>
    </source>
</evidence>
<dbReference type="STRING" id="37001.A0A1A9W1I1"/>
<evidence type="ECO:0000256" key="8">
    <source>
        <dbReference type="ARBA" id="ARBA00022927"/>
    </source>
</evidence>
<evidence type="ECO:0000256" key="10">
    <source>
        <dbReference type="ARBA" id="ARBA00030834"/>
    </source>
</evidence>
<keyword evidence="7" id="KW-0694">RNA-binding</keyword>
<dbReference type="GO" id="GO:0005737">
    <property type="term" value="C:cytoplasm"/>
    <property type="evidence" value="ECO:0007669"/>
    <property type="project" value="UniProtKB-SubCell"/>
</dbReference>
<dbReference type="InterPro" id="IPR039047">
    <property type="entry name" value="PHAX"/>
</dbReference>
<feature type="domain" description="Phosphorylated adapter RNA export protein RNA-binding" evidence="11">
    <location>
        <begin position="38"/>
        <end position="117"/>
    </location>
</feature>
<reference evidence="12" key="2">
    <citation type="submission" date="2020-05" db="UniProtKB">
        <authorList>
            <consortium name="EnsemblMetazoa"/>
        </authorList>
    </citation>
    <scope>IDENTIFICATION</scope>
    <source>
        <strain evidence="12">IAEA</strain>
    </source>
</reference>
<sequence>MLLIALNSHSPVSTFAAVMLTAVYTTKGERGTMDVTPEVATKLHENKEEILACIIDVLDMELLLEVYKETQRIEAEGIMTIKIRNRCRTPRAVFLISLKHQDFISVEDQNALFSENRLKVQKKHKDLKNIIRDRKVEELKKRLTNEGAELTSLSVREDHMVLGEDKNQKPGYGKIGAIVEGIK</sequence>
<comment type="subcellular location">
    <subcellularLocation>
        <location evidence="2">Cytoplasm</location>
    </subcellularLocation>
    <subcellularLocation>
        <location evidence="1">Nucleus</location>
    </subcellularLocation>
</comment>
<evidence type="ECO:0000256" key="5">
    <source>
        <dbReference type="ARBA" id="ARBA00022448"/>
    </source>
</evidence>
<dbReference type="PANTHER" id="PTHR13135">
    <property type="entry name" value="CYTOSOLIC RESINIFERATOXIN BINDING PROTEIN RBP-26"/>
    <property type="match status" value="1"/>
</dbReference>
<evidence type="ECO:0000256" key="2">
    <source>
        <dbReference type="ARBA" id="ARBA00004496"/>
    </source>
</evidence>
<evidence type="ECO:0000256" key="7">
    <source>
        <dbReference type="ARBA" id="ARBA00022884"/>
    </source>
</evidence>
<accession>A0A1A9W1I1</accession>
<evidence type="ECO:0000259" key="11">
    <source>
        <dbReference type="Pfam" id="PF10258"/>
    </source>
</evidence>